<dbReference type="RefSeq" id="WP_122401310.1">
    <property type="nucleotide sequence ID" value="NZ_LS398110.1"/>
</dbReference>
<accession>A0A2U3PUG5</accession>
<evidence type="ECO:0000313" key="2">
    <source>
        <dbReference type="EMBL" id="SPP92766.1"/>
    </source>
</evidence>
<dbReference type="EMBL" id="LS398110">
    <property type="protein sequence ID" value="SPP92766.1"/>
    <property type="molecule type" value="Genomic_DNA"/>
</dbReference>
<proteinExistence type="predicted"/>
<organism evidence="2 3">
    <name type="scientific">Bradyrhizobium vignae</name>
    <dbReference type="NCBI Taxonomy" id="1549949"/>
    <lineage>
        <taxon>Bacteria</taxon>
        <taxon>Pseudomonadati</taxon>
        <taxon>Pseudomonadota</taxon>
        <taxon>Alphaproteobacteria</taxon>
        <taxon>Hyphomicrobiales</taxon>
        <taxon>Nitrobacteraceae</taxon>
        <taxon>Bradyrhizobium</taxon>
    </lineage>
</organism>
<dbReference type="KEGG" id="bvz:BRAD3257_1644"/>
<gene>
    <name evidence="2" type="ORF">BRAD3257_1644</name>
</gene>
<name>A0A2U3PUG5_9BRAD</name>
<dbReference type="InterPro" id="IPR015032">
    <property type="entry name" value="ThsB__TIR-like_domain"/>
</dbReference>
<dbReference type="Proteomes" id="UP000246085">
    <property type="component" value="Chromosome BRAD3257"/>
</dbReference>
<evidence type="ECO:0000313" key="3">
    <source>
        <dbReference type="Proteomes" id="UP000246085"/>
    </source>
</evidence>
<reference evidence="2 3" key="1">
    <citation type="submission" date="2018-03" db="EMBL/GenBank/DDBJ databases">
        <authorList>
            <person name="Gully D."/>
        </authorList>
    </citation>
    <scope>NUCLEOTIDE SEQUENCE [LARGE SCALE GENOMIC DNA]</scope>
    <source>
        <strain evidence="2">ORS3257</strain>
    </source>
</reference>
<evidence type="ECO:0000259" key="1">
    <source>
        <dbReference type="Pfam" id="PF08937"/>
    </source>
</evidence>
<feature type="domain" description="Thoeris protein ThsB TIR-like" evidence="1">
    <location>
        <begin position="7"/>
        <end position="87"/>
    </location>
</feature>
<protein>
    <recommendedName>
        <fullName evidence="1">Thoeris protein ThsB TIR-like domain-containing protein</fullName>
    </recommendedName>
</protein>
<dbReference type="AlphaFoldDB" id="A0A2U3PUG5"/>
<dbReference type="Pfam" id="PF08937">
    <property type="entry name" value="ThsB_TIR"/>
    <property type="match status" value="1"/>
</dbReference>
<sequence>MAKTKVFVSFDYDHDETLKDFLIGQSKLKDSPFELADWSIKEALTGNWKEKARKRIKAVDVVAVICGEHTDKATGVSAEVQIAQEEKVDYFLLAGYAKKTNRKPTAAKATDKLYNWTWDNLKTLIGGGR</sequence>